<protein>
    <recommendedName>
        <fullName evidence="4">DUF4287 domain-containing protein</fullName>
    </recommendedName>
</protein>
<sequence>MSGTSGNQTRATSTQANERATGRSWGEWIEHFESHGAQKLGHPEIAKLALSAMPATLENPEWWAQGTAIAFEQHAGLRVPGQSSTGDFRVSVSRTLPVDRDAALEAWSERFGNTESHQDHAVENVRESRTEKRSFIRFSLVGAGKVEVAASPKDAAKTSLAINHTGLESAGLVEDWRAYWKALLTEL</sequence>
<accession>A0A7G9S1Y6</accession>
<dbReference type="KEGG" id="ldn:H9L06_05830"/>
<keyword evidence="3" id="KW-1185">Reference proteome</keyword>
<proteinExistence type="predicted"/>
<evidence type="ECO:0000313" key="2">
    <source>
        <dbReference type="EMBL" id="QNN61861.1"/>
    </source>
</evidence>
<dbReference type="Proteomes" id="UP000515934">
    <property type="component" value="Chromosome"/>
</dbReference>
<organism evidence="2 3">
    <name type="scientific">Leucobacter denitrificans</name>
    <dbReference type="NCBI Taxonomy" id="683042"/>
    <lineage>
        <taxon>Bacteria</taxon>
        <taxon>Bacillati</taxon>
        <taxon>Actinomycetota</taxon>
        <taxon>Actinomycetes</taxon>
        <taxon>Micrococcales</taxon>
        <taxon>Microbacteriaceae</taxon>
        <taxon>Leucobacter</taxon>
    </lineage>
</organism>
<evidence type="ECO:0008006" key="4">
    <source>
        <dbReference type="Google" id="ProtNLM"/>
    </source>
</evidence>
<dbReference type="EMBL" id="CP060716">
    <property type="protein sequence ID" value="QNN61861.1"/>
    <property type="molecule type" value="Genomic_DNA"/>
</dbReference>
<evidence type="ECO:0000256" key="1">
    <source>
        <dbReference type="SAM" id="MobiDB-lite"/>
    </source>
</evidence>
<dbReference type="AlphaFoldDB" id="A0A7G9S1Y6"/>
<gene>
    <name evidence="2" type="ORF">H9L06_05830</name>
</gene>
<feature type="region of interest" description="Disordered" evidence="1">
    <location>
        <begin position="1"/>
        <end position="22"/>
    </location>
</feature>
<reference evidence="2 3" key="1">
    <citation type="submission" date="2020-08" db="EMBL/GenBank/DDBJ databases">
        <title>Genome sequence of Leucobacter denitrificans KACC 14055T.</title>
        <authorList>
            <person name="Hyun D.-W."/>
            <person name="Bae J.-W."/>
        </authorList>
    </citation>
    <scope>NUCLEOTIDE SEQUENCE [LARGE SCALE GENOMIC DNA]</scope>
    <source>
        <strain evidence="2 3">KACC 14055</strain>
    </source>
</reference>
<evidence type="ECO:0000313" key="3">
    <source>
        <dbReference type="Proteomes" id="UP000515934"/>
    </source>
</evidence>
<feature type="compositionally biased region" description="Polar residues" evidence="1">
    <location>
        <begin position="1"/>
        <end position="18"/>
    </location>
</feature>
<dbReference type="RefSeq" id="WP_187554332.1">
    <property type="nucleotide sequence ID" value="NZ_CP060716.1"/>
</dbReference>
<name>A0A7G9S1Y6_9MICO</name>